<gene>
    <name evidence="3" type="ORF">JS756_30670</name>
</gene>
<dbReference type="InterPro" id="IPR051340">
    <property type="entry name" value="Haloalkane_dehalogenase"/>
</dbReference>
<dbReference type="InterPro" id="IPR000073">
    <property type="entry name" value="AB_hydrolase_1"/>
</dbReference>
<dbReference type="PANTHER" id="PTHR42977:SF3">
    <property type="entry name" value="AB HYDROLASE-1 DOMAIN-CONTAINING PROTEIN"/>
    <property type="match status" value="1"/>
</dbReference>
<protein>
    <submittedName>
        <fullName evidence="3">Haloalkane dehalogenase</fullName>
    </submittedName>
</protein>
<evidence type="ECO:0000313" key="4">
    <source>
        <dbReference type="Proteomes" id="UP000788262"/>
    </source>
</evidence>
<dbReference type="EMBL" id="JAFFZS010000038">
    <property type="protein sequence ID" value="MBN0048391.1"/>
    <property type="molecule type" value="Genomic_DNA"/>
</dbReference>
<sequence length="309" mass="34343">MQIMRTPDERFNDLPGYPFAPAYVDVAAGDGSGRTLRVHYVDEGDGSSGETVLLLHGQPSWSYLYRHMIPALGQAGHRCVAPDLIGFGRSDKPAARSDYTYQRHVDWMREALFYRLDLRDITLVCQDWGGLIGLRLVAEHPDRFARVVVANTFLPAGDGEPSKAFLKWREFSQNTPDLRVGDIVNSGCRSDLSPAVTAAYDAPFPDDSFKAGARRFPMLVPISPDDPASGPNREAWQALQRFDKPFLCAFSDQDPITGGLDRIFRERVPGARGQQHITIKDGGHFLQEDRGSELAEIVNRFIAAESFSS</sequence>
<dbReference type="SUPFAM" id="SSF53474">
    <property type="entry name" value="alpha/beta-Hydrolases"/>
    <property type="match status" value="1"/>
</dbReference>
<evidence type="ECO:0000259" key="2">
    <source>
        <dbReference type="Pfam" id="PF00561"/>
    </source>
</evidence>
<proteinExistence type="predicted"/>
<dbReference type="PRINTS" id="PR00412">
    <property type="entry name" value="EPOXHYDRLASE"/>
</dbReference>
<dbReference type="InterPro" id="IPR000639">
    <property type="entry name" value="Epox_hydrolase-like"/>
</dbReference>
<evidence type="ECO:0000256" key="1">
    <source>
        <dbReference type="ARBA" id="ARBA00022801"/>
    </source>
</evidence>
<dbReference type="Gene3D" id="3.40.50.1820">
    <property type="entry name" value="alpha/beta hydrolase"/>
    <property type="match status" value="1"/>
</dbReference>
<keyword evidence="4" id="KW-1185">Reference proteome</keyword>
<dbReference type="Pfam" id="PF00561">
    <property type="entry name" value="Abhydrolase_1"/>
    <property type="match status" value="1"/>
</dbReference>
<accession>A0ABS2VZ29</accession>
<comment type="caution">
    <text evidence="3">The sequence shown here is derived from an EMBL/GenBank/DDBJ whole genome shotgun (WGS) entry which is preliminary data.</text>
</comment>
<dbReference type="NCBIfam" id="NF002043">
    <property type="entry name" value="PRK00870.1"/>
    <property type="match status" value="1"/>
</dbReference>
<reference evidence="3 4" key="1">
    <citation type="submission" date="2021-02" db="EMBL/GenBank/DDBJ databases">
        <title>Whole genome sequencing of Streptomyces actuosus VRA1.</title>
        <authorList>
            <person name="Sen G."/>
            <person name="Sen A."/>
        </authorList>
    </citation>
    <scope>NUCLEOTIDE SEQUENCE [LARGE SCALE GENOMIC DNA]</scope>
    <source>
        <strain evidence="3 4">VRA1</strain>
    </source>
</reference>
<dbReference type="Proteomes" id="UP000788262">
    <property type="component" value="Unassembled WGS sequence"/>
</dbReference>
<organism evidence="3 4">
    <name type="scientific">Streptomyces actuosus</name>
    <dbReference type="NCBI Taxonomy" id="1885"/>
    <lineage>
        <taxon>Bacteria</taxon>
        <taxon>Bacillati</taxon>
        <taxon>Actinomycetota</taxon>
        <taxon>Actinomycetes</taxon>
        <taxon>Kitasatosporales</taxon>
        <taxon>Streptomycetaceae</taxon>
        <taxon>Streptomyces</taxon>
    </lineage>
</organism>
<keyword evidence="1" id="KW-0378">Hydrolase</keyword>
<name>A0ABS2VZ29_STRAS</name>
<dbReference type="PRINTS" id="PR00111">
    <property type="entry name" value="ABHYDROLASE"/>
</dbReference>
<dbReference type="PANTHER" id="PTHR42977">
    <property type="entry name" value="HYDROLASE-RELATED"/>
    <property type="match status" value="1"/>
</dbReference>
<evidence type="ECO:0000313" key="3">
    <source>
        <dbReference type="EMBL" id="MBN0048391.1"/>
    </source>
</evidence>
<feature type="domain" description="AB hydrolase-1" evidence="2">
    <location>
        <begin position="51"/>
        <end position="289"/>
    </location>
</feature>
<dbReference type="InterPro" id="IPR029058">
    <property type="entry name" value="AB_hydrolase_fold"/>
</dbReference>